<organism evidence="2 3">
    <name type="scientific">Chryseobacterium salivictor</name>
    <dbReference type="NCBI Taxonomy" id="2547600"/>
    <lineage>
        <taxon>Bacteria</taxon>
        <taxon>Pseudomonadati</taxon>
        <taxon>Bacteroidota</taxon>
        <taxon>Flavobacteriia</taxon>
        <taxon>Flavobacteriales</taxon>
        <taxon>Weeksellaceae</taxon>
        <taxon>Chryseobacterium group</taxon>
        <taxon>Chryseobacterium</taxon>
    </lineage>
</organism>
<dbReference type="Proteomes" id="UP000294419">
    <property type="component" value="Chromosome"/>
</dbReference>
<accession>A0A4P6ZFW3</accession>
<keyword evidence="1" id="KW-0472">Membrane</keyword>
<gene>
    <name evidence="2" type="ORF">NBC122_01725</name>
</gene>
<keyword evidence="1" id="KW-0812">Transmembrane</keyword>
<reference evidence="2 3" key="1">
    <citation type="submission" date="2019-03" db="EMBL/GenBank/DDBJ databases">
        <authorList>
            <person name="Kim H."/>
            <person name="Yu S.-M."/>
        </authorList>
    </citation>
    <scope>NUCLEOTIDE SEQUENCE [LARGE SCALE GENOMIC DNA]</scope>
    <source>
        <strain evidence="2 3">NBC122</strain>
    </source>
</reference>
<dbReference type="RefSeq" id="WP_262709550.1">
    <property type="nucleotide sequence ID" value="NZ_CP037954.1"/>
</dbReference>
<name>A0A4P6ZFW3_9FLAO</name>
<keyword evidence="1" id="KW-1133">Transmembrane helix</keyword>
<feature type="transmembrane region" description="Helical" evidence="1">
    <location>
        <begin position="6"/>
        <end position="22"/>
    </location>
</feature>
<sequence length="41" mass="4838">MNPVLLRKILIWVSPMIIAFIVKKYDERQLKNQQAKAVVKN</sequence>
<dbReference type="EMBL" id="CP037954">
    <property type="protein sequence ID" value="QBO58540.1"/>
    <property type="molecule type" value="Genomic_DNA"/>
</dbReference>
<evidence type="ECO:0000313" key="2">
    <source>
        <dbReference type="EMBL" id="QBO58540.1"/>
    </source>
</evidence>
<dbReference type="AlphaFoldDB" id="A0A4P6ZFW3"/>
<keyword evidence="3" id="KW-1185">Reference proteome</keyword>
<proteinExistence type="predicted"/>
<protein>
    <submittedName>
        <fullName evidence="2">Uncharacterized protein</fullName>
    </submittedName>
</protein>
<dbReference type="KEGG" id="csal:NBC122_01725"/>
<evidence type="ECO:0000313" key="3">
    <source>
        <dbReference type="Proteomes" id="UP000294419"/>
    </source>
</evidence>
<evidence type="ECO:0000256" key="1">
    <source>
        <dbReference type="SAM" id="Phobius"/>
    </source>
</evidence>